<dbReference type="AlphaFoldDB" id="A0A1W1C8D0"/>
<dbReference type="InterPro" id="IPR036071">
    <property type="entry name" value="AMMECR1_dom_sf"/>
</dbReference>
<dbReference type="SUPFAM" id="SSF143447">
    <property type="entry name" value="AMMECR1-like"/>
    <property type="match status" value="1"/>
</dbReference>
<dbReference type="InterPro" id="IPR027485">
    <property type="entry name" value="AMMECR1_N"/>
</dbReference>
<dbReference type="PROSITE" id="PS51112">
    <property type="entry name" value="AMMECR1"/>
    <property type="match status" value="1"/>
</dbReference>
<evidence type="ECO:0000259" key="1">
    <source>
        <dbReference type="PROSITE" id="PS51112"/>
    </source>
</evidence>
<name>A0A1W1C8D0_9ZZZZ</name>
<sequence>MGEIFILLAKASIAVSLGLESNFDLSKARENYPILNENRAVFVTLRESNNQLRGCIGSLIAHRELYKDIIANAKSSAFNDSRFKPLNQEEFKNINIEVSLLSKPIKVKYKSINDLKSQIKPNIDGVILELNNNRATYLPSVWEELSNFDEFFSYLCKKANLDSNCLENHPTISTYQAVKYREKK</sequence>
<proteinExistence type="predicted"/>
<organism evidence="2">
    <name type="scientific">hydrothermal vent metagenome</name>
    <dbReference type="NCBI Taxonomy" id="652676"/>
    <lineage>
        <taxon>unclassified sequences</taxon>
        <taxon>metagenomes</taxon>
        <taxon>ecological metagenomes</taxon>
    </lineage>
</organism>
<dbReference type="NCBIfam" id="TIGR04335">
    <property type="entry name" value="AmmeMemoSam_A"/>
    <property type="match status" value="1"/>
</dbReference>
<dbReference type="PANTHER" id="PTHR13016:SF0">
    <property type="entry name" value="AMME SYNDROME CANDIDATE GENE 1 PROTEIN"/>
    <property type="match status" value="1"/>
</dbReference>
<dbReference type="EMBL" id="FPHG01000051">
    <property type="protein sequence ID" value="SFV62120.1"/>
    <property type="molecule type" value="Genomic_DNA"/>
</dbReference>
<dbReference type="InterPro" id="IPR002733">
    <property type="entry name" value="AMMECR1_domain"/>
</dbReference>
<dbReference type="PANTHER" id="PTHR13016">
    <property type="entry name" value="AMMECR1 HOMOLOG"/>
    <property type="match status" value="1"/>
</dbReference>
<evidence type="ECO:0000313" key="2">
    <source>
        <dbReference type="EMBL" id="SFV62120.1"/>
    </source>
</evidence>
<dbReference type="NCBIfam" id="TIGR00296">
    <property type="entry name" value="TIGR00296 family protein"/>
    <property type="match status" value="1"/>
</dbReference>
<dbReference type="Gene3D" id="3.30.1490.150">
    <property type="entry name" value="Hypothetical protein ph0010, domain 2"/>
    <property type="match status" value="1"/>
</dbReference>
<protein>
    <submittedName>
        <fullName evidence="2">COG2078: Uncharacterized ACR</fullName>
    </submittedName>
</protein>
<dbReference type="Pfam" id="PF01871">
    <property type="entry name" value="AMMECR1"/>
    <property type="match status" value="1"/>
</dbReference>
<reference evidence="2" key="1">
    <citation type="submission" date="2016-10" db="EMBL/GenBank/DDBJ databases">
        <authorList>
            <person name="de Groot N.N."/>
        </authorList>
    </citation>
    <scope>NUCLEOTIDE SEQUENCE</scope>
</reference>
<dbReference type="InterPro" id="IPR023473">
    <property type="entry name" value="AMMECR1"/>
</dbReference>
<dbReference type="InterPro" id="IPR027623">
    <property type="entry name" value="AmmeMemoSam_A"/>
</dbReference>
<dbReference type="Gene3D" id="3.30.700.20">
    <property type="entry name" value="Hypothetical protein ph0010, domain 1"/>
    <property type="match status" value="1"/>
</dbReference>
<feature type="domain" description="AMMECR1" evidence="1">
    <location>
        <begin position="1"/>
        <end position="184"/>
    </location>
</feature>
<gene>
    <name evidence="2" type="ORF">MNB_SV-9-388</name>
</gene>
<accession>A0A1W1C8D0</accession>